<dbReference type="Proteomes" id="UP000756132">
    <property type="component" value="Chromosome 7"/>
</dbReference>
<name>A0A9Q8US22_PASFU</name>
<protein>
    <submittedName>
        <fullName evidence="1">Short chain dehydrogenase citE</fullName>
    </submittedName>
</protein>
<dbReference type="SUPFAM" id="SSF51735">
    <property type="entry name" value="NAD(P)-binding Rossmann-fold domains"/>
    <property type="match status" value="1"/>
</dbReference>
<dbReference type="InterPro" id="IPR036291">
    <property type="entry name" value="NAD(P)-bd_dom_sf"/>
</dbReference>
<organism evidence="1 2">
    <name type="scientific">Passalora fulva</name>
    <name type="common">Tomato leaf mold</name>
    <name type="synonym">Cladosporium fulvum</name>
    <dbReference type="NCBI Taxonomy" id="5499"/>
    <lineage>
        <taxon>Eukaryota</taxon>
        <taxon>Fungi</taxon>
        <taxon>Dikarya</taxon>
        <taxon>Ascomycota</taxon>
        <taxon>Pezizomycotina</taxon>
        <taxon>Dothideomycetes</taxon>
        <taxon>Dothideomycetidae</taxon>
        <taxon>Mycosphaerellales</taxon>
        <taxon>Mycosphaerellaceae</taxon>
        <taxon>Fulvia</taxon>
    </lineage>
</organism>
<reference evidence="1" key="1">
    <citation type="submission" date="2021-12" db="EMBL/GenBank/DDBJ databases">
        <authorList>
            <person name="Zaccaron A."/>
            <person name="Stergiopoulos I."/>
        </authorList>
    </citation>
    <scope>NUCLEOTIDE SEQUENCE</scope>
    <source>
        <strain evidence="1">Race5_Kim</strain>
    </source>
</reference>
<dbReference type="EMBL" id="CP090169">
    <property type="protein sequence ID" value="UJO20409.1"/>
    <property type="molecule type" value="Genomic_DNA"/>
</dbReference>
<dbReference type="PANTHER" id="PTHR43975">
    <property type="entry name" value="ZGC:101858"/>
    <property type="match status" value="1"/>
</dbReference>
<sequence>MSQSNQRAGRREFTATTHATSYSHISPLSSDLSGRRVLITGAAWEDGVGYATALAFARAGASFIALADLHEISPPLISQLTAPATEAGRSERLIITGIVDISKLESAAAFQETVSKAFGSHLDILINKAAHQEPYASILDSGPEIYWRSVSILMTVKEPEAVRERLPHKPEIAGDTICWLASERREWLGGGYVSCPWDMEELVGRREEIVEWDKLKVRMMF</sequence>
<evidence type="ECO:0000313" key="1">
    <source>
        <dbReference type="EMBL" id="UJO20409.1"/>
    </source>
</evidence>
<dbReference type="RefSeq" id="XP_047764775.1">
    <property type="nucleotide sequence ID" value="XM_047909366.1"/>
</dbReference>
<dbReference type="PANTHER" id="PTHR43975:SF2">
    <property type="entry name" value="EG:BACR7A4.14 PROTEIN-RELATED"/>
    <property type="match status" value="1"/>
</dbReference>
<dbReference type="KEGG" id="ffu:CLAFUR5_10218"/>
<evidence type="ECO:0000313" key="2">
    <source>
        <dbReference type="Proteomes" id="UP000756132"/>
    </source>
</evidence>
<gene>
    <name evidence="1" type="ORF">CLAFUR5_10218</name>
</gene>
<dbReference type="GeneID" id="71990096"/>
<accession>A0A9Q8US22</accession>
<reference evidence="1" key="2">
    <citation type="journal article" date="2022" name="Microb. Genom.">
        <title>A chromosome-scale genome assembly of the tomato pathogen Cladosporium fulvum reveals a compartmentalized genome architecture and the presence of a dispensable chromosome.</title>
        <authorList>
            <person name="Zaccaron A.Z."/>
            <person name="Chen L.H."/>
            <person name="Samaras A."/>
            <person name="Stergiopoulos I."/>
        </authorList>
    </citation>
    <scope>NUCLEOTIDE SEQUENCE</scope>
    <source>
        <strain evidence="1">Race5_Kim</strain>
    </source>
</reference>
<dbReference type="InterPro" id="IPR002347">
    <property type="entry name" value="SDR_fam"/>
</dbReference>
<dbReference type="Pfam" id="PF13561">
    <property type="entry name" value="adh_short_C2"/>
    <property type="match status" value="1"/>
</dbReference>
<proteinExistence type="predicted"/>
<dbReference type="OrthoDB" id="1933717at2759"/>
<dbReference type="AlphaFoldDB" id="A0A9Q8US22"/>
<keyword evidence="2" id="KW-1185">Reference proteome</keyword>
<dbReference type="Gene3D" id="3.40.50.720">
    <property type="entry name" value="NAD(P)-binding Rossmann-like Domain"/>
    <property type="match status" value="1"/>
</dbReference>